<dbReference type="KEGG" id="pke:DLD99_21445"/>
<accession>A0A345RUG7</accession>
<keyword evidence="2" id="KW-1185">Reference proteome</keyword>
<sequence length="177" mass="19827">MTDKFEEFIRKQNELSGDGDQGLDLQTEKDMWFAKLNELYALVSDSLKEYTSANLAKIDFRDIAMTEELIGAYTMQEAQISLGRQIVKLTPIGTFLIGARGRVDMKGPRGMARFLIVPPDSREPRIRVTFGDTPAVADPVAPPETWVWKIATAPPRVTYIDLTKESFREALMGVVNG</sequence>
<evidence type="ECO:0000313" key="1">
    <source>
        <dbReference type="EMBL" id="AXI62933.1"/>
    </source>
</evidence>
<dbReference type="AlphaFoldDB" id="A0A345RUG7"/>
<dbReference type="Proteomes" id="UP000253720">
    <property type="component" value="Chromosome"/>
</dbReference>
<evidence type="ECO:0000313" key="2">
    <source>
        <dbReference type="Proteomes" id="UP000253720"/>
    </source>
</evidence>
<reference evidence="1 2" key="1">
    <citation type="submission" date="2018-05" db="EMBL/GenBank/DDBJ databases">
        <title>Complete genome sequence of Pseudomonas kribbensis 46-2(T).</title>
        <authorList>
            <person name="Jeong H."/>
            <person name="Lee S.-G."/>
            <person name="Rha E."/>
            <person name="Kim H."/>
        </authorList>
    </citation>
    <scope>NUCLEOTIDE SEQUENCE [LARGE SCALE GENOMIC DNA]</scope>
    <source>
        <strain evidence="1 2">46-2</strain>
    </source>
</reference>
<name>A0A345RUG7_9PSED</name>
<proteinExistence type="predicted"/>
<dbReference type="RefSeq" id="WP_114884885.1">
    <property type="nucleotide sequence ID" value="NZ_CP029608.1"/>
</dbReference>
<gene>
    <name evidence="1" type="ORF">DLD99_21445</name>
</gene>
<dbReference type="EMBL" id="CP029608">
    <property type="protein sequence ID" value="AXI62933.1"/>
    <property type="molecule type" value="Genomic_DNA"/>
</dbReference>
<organism evidence="1 2">
    <name type="scientific">Pseudomonas kribbensis</name>
    <dbReference type="NCBI Taxonomy" id="1628086"/>
    <lineage>
        <taxon>Bacteria</taxon>
        <taxon>Pseudomonadati</taxon>
        <taxon>Pseudomonadota</taxon>
        <taxon>Gammaproteobacteria</taxon>
        <taxon>Pseudomonadales</taxon>
        <taxon>Pseudomonadaceae</taxon>
        <taxon>Pseudomonas</taxon>
    </lineage>
</organism>
<protein>
    <submittedName>
        <fullName evidence="1">Uncharacterized protein</fullName>
    </submittedName>
</protein>